<dbReference type="EMBL" id="CP016174">
    <property type="protein sequence ID" value="ANN20507.1"/>
    <property type="molecule type" value="Genomic_DNA"/>
</dbReference>
<sequence>MRDERLTGMWTDEILHPGSVESVDLVFRRDGSGWLYWSSWSTEFAVSRFTWATLTPGELVFRFHRTLGGTWANNDGVLRHDVESDEKEESVIETGYTIAPGEAPYSTPVTLLSLAHPLTEHLAGARFAWVEKPDSVSDPSAGAPRPDPSSHR</sequence>
<name>A0A193C7P9_AMYOR</name>
<protein>
    <submittedName>
        <fullName evidence="2">Uncharacterized protein</fullName>
    </submittedName>
</protein>
<accession>A0A193C7P9</accession>
<dbReference type="RefSeq" id="WP_044854573.1">
    <property type="nucleotide sequence ID" value="NZ_CP016174.1"/>
</dbReference>
<organism evidence="2 3">
    <name type="scientific">Amycolatopsis orientalis</name>
    <name type="common">Nocardia orientalis</name>
    <dbReference type="NCBI Taxonomy" id="31958"/>
    <lineage>
        <taxon>Bacteria</taxon>
        <taxon>Bacillati</taxon>
        <taxon>Actinomycetota</taxon>
        <taxon>Actinomycetes</taxon>
        <taxon>Pseudonocardiales</taxon>
        <taxon>Pseudonocardiaceae</taxon>
        <taxon>Amycolatopsis</taxon>
    </lineage>
</organism>
<evidence type="ECO:0000313" key="2">
    <source>
        <dbReference type="EMBL" id="ANN20507.1"/>
    </source>
</evidence>
<gene>
    <name evidence="2" type="ORF">SD37_36255</name>
</gene>
<proteinExistence type="predicted"/>
<evidence type="ECO:0000256" key="1">
    <source>
        <dbReference type="SAM" id="MobiDB-lite"/>
    </source>
</evidence>
<keyword evidence="3" id="KW-1185">Reference proteome</keyword>
<feature type="region of interest" description="Disordered" evidence="1">
    <location>
        <begin position="133"/>
        <end position="152"/>
    </location>
</feature>
<dbReference type="KEGG" id="aori:SD37_36255"/>
<evidence type="ECO:0000313" key="3">
    <source>
        <dbReference type="Proteomes" id="UP000093695"/>
    </source>
</evidence>
<dbReference type="AlphaFoldDB" id="A0A193C7P9"/>
<dbReference type="Proteomes" id="UP000093695">
    <property type="component" value="Chromosome"/>
</dbReference>
<reference evidence="2 3" key="1">
    <citation type="journal article" date="2015" name="Genome Announc.">
        <title>Draft Genome Sequence of Norvancomycin-Producing Strain Amycolatopsis orientalis CPCC200066.</title>
        <authorList>
            <person name="Lei X."/>
            <person name="Yuan F."/>
            <person name="Shi Y."/>
            <person name="Li X."/>
            <person name="Wang L."/>
            <person name="Hong B."/>
        </authorList>
    </citation>
    <scope>NUCLEOTIDE SEQUENCE [LARGE SCALE GENOMIC DNA]</scope>
    <source>
        <strain evidence="2 3">B-37</strain>
    </source>
</reference>